<proteinExistence type="predicted"/>
<dbReference type="Proteomes" id="UP000030377">
    <property type="component" value="Unassembled WGS sequence"/>
</dbReference>
<dbReference type="EMBL" id="JRPN01000018">
    <property type="protein sequence ID" value="KGT77690.1"/>
    <property type="molecule type" value="Genomic_DNA"/>
</dbReference>
<evidence type="ECO:0000313" key="1">
    <source>
        <dbReference type="EMBL" id="KGT77690.1"/>
    </source>
</evidence>
<dbReference type="AlphaFoldDB" id="A0A0A3XTG9"/>
<organism evidence="1 2">
    <name type="scientific">Bradyrhizobium japonicum</name>
    <dbReference type="NCBI Taxonomy" id="375"/>
    <lineage>
        <taxon>Bacteria</taxon>
        <taxon>Pseudomonadati</taxon>
        <taxon>Pseudomonadota</taxon>
        <taxon>Alphaproteobacteria</taxon>
        <taxon>Hyphomicrobiales</taxon>
        <taxon>Nitrobacteraceae</taxon>
        <taxon>Bradyrhizobium</taxon>
    </lineage>
</organism>
<sequence length="69" mass="7430">MRRSLIACFVVAALIAASALIFRTQPRAIELSAAAMPSLVELHAMAGVHQLPDQEIDDQSLIFPASVKQ</sequence>
<protein>
    <submittedName>
        <fullName evidence="1">Uncharacterized protein</fullName>
    </submittedName>
</protein>
<comment type="caution">
    <text evidence="1">The sequence shown here is derived from an EMBL/GenBank/DDBJ whole genome shotgun (WGS) entry which is preliminary data.</text>
</comment>
<name>A0A0A3XTG9_BRAJP</name>
<gene>
    <name evidence="1" type="ORF">MA20_24335</name>
</gene>
<dbReference type="RefSeq" id="WP_028155465.1">
    <property type="nucleotide sequence ID" value="NZ_JANUDC010000001.1"/>
</dbReference>
<accession>A0A0A3XTG9</accession>
<reference evidence="1 2" key="1">
    <citation type="submission" date="2014-09" db="EMBL/GenBank/DDBJ databases">
        <title>Draft genome of Bradyrhizobium japonicum Is-34.</title>
        <authorList>
            <person name="Tsurumaru H."/>
            <person name="Yamakawa T."/>
            <person name="Hashimoto S."/>
            <person name="Okizaki K."/>
            <person name="Kanesaki Y."/>
            <person name="Yoshikawa H."/>
            <person name="Yajima S."/>
        </authorList>
    </citation>
    <scope>NUCLEOTIDE SEQUENCE [LARGE SCALE GENOMIC DNA]</scope>
    <source>
        <strain evidence="1 2">Is-34</strain>
    </source>
</reference>
<evidence type="ECO:0000313" key="2">
    <source>
        <dbReference type="Proteomes" id="UP000030377"/>
    </source>
</evidence>